<accession>A0ACB9L4L8</accession>
<organism evidence="1 2">
    <name type="scientific">Melastoma candidum</name>
    <dbReference type="NCBI Taxonomy" id="119954"/>
    <lineage>
        <taxon>Eukaryota</taxon>
        <taxon>Viridiplantae</taxon>
        <taxon>Streptophyta</taxon>
        <taxon>Embryophyta</taxon>
        <taxon>Tracheophyta</taxon>
        <taxon>Spermatophyta</taxon>
        <taxon>Magnoliopsida</taxon>
        <taxon>eudicotyledons</taxon>
        <taxon>Gunneridae</taxon>
        <taxon>Pentapetalae</taxon>
        <taxon>rosids</taxon>
        <taxon>malvids</taxon>
        <taxon>Myrtales</taxon>
        <taxon>Melastomataceae</taxon>
        <taxon>Melastomatoideae</taxon>
        <taxon>Melastomateae</taxon>
        <taxon>Melastoma</taxon>
    </lineage>
</organism>
<name>A0ACB9L4L8_9MYRT</name>
<evidence type="ECO:0000313" key="2">
    <source>
        <dbReference type="Proteomes" id="UP001057402"/>
    </source>
</evidence>
<keyword evidence="2" id="KW-1185">Reference proteome</keyword>
<evidence type="ECO:0000313" key="1">
    <source>
        <dbReference type="EMBL" id="KAI4304729.1"/>
    </source>
</evidence>
<gene>
    <name evidence="1" type="ORF">MLD38_040204</name>
</gene>
<dbReference type="Proteomes" id="UP001057402">
    <property type="component" value="Chromosome 12"/>
</dbReference>
<protein>
    <submittedName>
        <fullName evidence="1">Uncharacterized protein</fullName>
    </submittedName>
</protein>
<dbReference type="EMBL" id="CM042891">
    <property type="protein sequence ID" value="KAI4304729.1"/>
    <property type="molecule type" value="Genomic_DNA"/>
</dbReference>
<sequence>MAATWAAAPSHHPWARSRLVPTTRTSSQPKLLETCRACFSVPHHGTGVVTRCTASPGSRPSRKKRDSRERVSYMVQRFKVLPGGTVDGFVDLMLKHGEVGDLSDFNDLLAALVIAKESDIALRLHSNMSSFGYSPDFWTQSVMIECYCDKGRLGDARQLFDTMLQQRWLPSVAVCTTLISSFCRKGMMKDAFYVFDTMGGMGCDASIQTHNCLLKGLCYVGRVEEAYDWLERIKEGSASSVTVRPDIYTYAAVMDGFCKVGRTDEAMDILRDAVEAGLNPNVVVYNMLFDGYRREGRPLEGIGVLKRMKEGSCLPDCISYNTLIHGLLKWGEVRAAVRVYNEMAAEGFQVDDVIGCSLLRKVSQLSRKEKELLKVTCELFDSMRDGGVLAIDRKTVELVLRALCAGGRDDEALSSLQWMATVGYRPDMSSIEELMGLMCRQGKLKEALSVLCLVNEERWPPSGGAYNIMIDEFSSRRQHLGARNVYGAALKRGVLPDKKPGCG</sequence>
<proteinExistence type="predicted"/>
<comment type="caution">
    <text evidence="1">The sequence shown here is derived from an EMBL/GenBank/DDBJ whole genome shotgun (WGS) entry which is preliminary data.</text>
</comment>
<reference evidence="2" key="1">
    <citation type="journal article" date="2023" name="Front. Plant Sci.">
        <title>Chromosomal-level genome assembly of Melastoma candidum provides insights into trichome evolution.</title>
        <authorList>
            <person name="Zhong Y."/>
            <person name="Wu W."/>
            <person name="Sun C."/>
            <person name="Zou P."/>
            <person name="Liu Y."/>
            <person name="Dai S."/>
            <person name="Zhou R."/>
        </authorList>
    </citation>
    <scope>NUCLEOTIDE SEQUENCE [LARGE SCALE GENOMIC DNA]</scope>
</reference>